<evidence type="ECO:0000313" key="2">
    <source>
        <dbReference type="EMBL" id="KAJ6847186.1"/>
    </source>
</evidence>
<dbReference type="EMBL" id="JANAVB010005597">
    <property type="protein sequence ID" value="KAJ6847186.1"/>
    <property type="molecule type" value="Genomic_DNA"/>
</dbReference>
<gene>
    <name evidence="2" type="ORF">M6B38_285265</name>
    <name evidence="1" type="ORF">M6B38_360630</name>
</gene>
<reference evidence="1" key="2">
    <citation type="submission" date="2023-04" db="EMBL/GenBank/DDBJ databases">
        <authorList>
            <person name="Bruccoleri R.E."/>
            <person name="Oakeley E.J."/>
            <person name="Faust A.-M."/>
            <person name="Dessus-Babus S."/>
            <person name="Altorfer M."/>
            <person name="Burckhardt D."/>
            <person name="Oertli M."/>
            <person name="Naumann U."/>
            <person name="Petersen F."/>
            <person name="Wong J."/>
        </authorList>
    </citation>
    <scope>NUCLEOTIDE SEQUENCE</scope>
    <source>
        <strain evidence="1">GSM-AAB239-AS_SAM_17_03QT</strain>
        <tissue evidence="1">Leaf</tissue>
    </source>
</reference>
<accession>A0AAX6GJN0</accession>
<dbReference type="EMBL" id="JANAVB010018996">
    <property type="protein sequence ID" value="KAJ6828732.1"/>
    <property type="molecule type" value="Genomic_DNA"/>
</dbReference>
<name>A0AAX6GJN0_IRIPA</name>
<evidence type="ECO:0000313" key="3">
    <source>
        <dbReference type="Proteomes" id="UP001140949"/>
    </source>
</evidence>
<sequence>MLFMQEAIKGLVEEFRIPARENPKALEFIPSWRFGNGMFALVLSRRQGRGARSWLATRLHCRLRGATHGSCVDRSFLYTSL</sequence>
<comment type="caution">
    <text evidence="1">The sequence shown here is derived from an EMBL/GenBank/DDBJ whole genome shotgun (WGS) entry which is preliminary data.</text>
</comment>
<dbReference type="Proteomes" id="UP001140949">
    <property type="component" value="Unassembled WGS sequence"/>
</dbReference>
<keyword evidence="3" id="KW-1185">Reference proteome</keyword>
<evidence type="ECO:0000313" key="1">
    <source>
        <dbReference type="EMBL" id="KAJ6828732.1"/>
    </source>
</evidence>
<dbReference type="AlphaFoldDB" id="A0AAX6GJN0"/>
<organism evidence="1 3">
    <name type="scientific">Iris pallida</name>
    <name type="common">Sweet iris</name>
    <dbReference type="NCBI Taxonomy" id="29817"/>
    <lineage>
        <taxon>Eukaryota</taxon>
        <taxon>Viridiplantae</taxon>
        <taxon>Streptophyta</taxon>
        <taxon>Embryophyta</taxon>
        <taxon>Tracheophyta</taxon>
        <taxon>Spermatophyta</taxon>
        <taxon>Magnoliopsida</taxon>
        <taxon>Liliopsida</taxon>
        <taxon>Asparagales</taxon>
        <taxon>Iridaceae</taxon>
        <taxon>Iridoideae</taxon>
        <taxon>Irideae</taxon>
        <taxon>Iris</taxon>
    </lineage>
</organism>
<reference evidence="1" key="1">
    <citation type="journal article" date="2023" name="GigaByte">
        <title>Genome assembly of the bearded iris, Iris pallida Lam.</title>
        <authorList>
            <person name="Bruccoleri R.E."/>
            <person name="Oakeley E.J."/>
            <person name="Faust A.M.E."/>
            <person name="Altorfer M."/>
            <person name="Dessus-Babus S."/>
            <person name="Burckhardt D."/>
            <person name="Oertli M."/>
            <person name="Naumann U."/>
            <person name="Petersen F."/>
            <person name="Wong J."/>
        </authorList>
    </citation>
    <scope>NUCLEOTIDE SEQUENCE</scope>
    <source>
        <strain evidence="1">GSM-AAB239-AS_SAM_17_03QT</strain>
    </source>
</reference>
<protein>
    <submittedName>
        <fullName evidence="1">UDP-rhamnose:rhamnosyltransferase 1</fullName>
    </submittedName>
</protein>
<proteinExistence type="predicted"/>